<dbReference type="EMBL" id="CAFZ01000278">
    <property type="protein sequence ID" value="CCA74085.1"/>
    <property type="molecule type" value="Genomic_DNA"/>
</dbReference>
<organism evidence="2 3">
    <name type="scientific">Serendipita indica (strain DSM 11827)</name>
    <name type="common">Root endophyte fungus</name>
    <name type="synonym">Piriformospora indica</name>
    <dbReference type="NCBI Taxonomy" id="1109443"/>
    <lineage>
        <taxon>Eukaryota</taxon>
        <taxon>Fungi</taxon>
        <taxon>Dikarya</taxon>
        <taxon>Basidiomycota</taxon>
        <taxon>Agaricomycotina</taxon>
        <taxon>Agaricomycetes</taxon>
        <taxon>Sebacinales</taxon>
        <taxon>Serendipitaceae</taxon>
        <taxon>Serendipita</taxon>
    </lineage>
</organism>
<protein>
    <recommendedName>
        <fullName evidence="1">F-box domain-containing protein</fullName>
    </recommendedName>
</protein>
<proteinExistence type="predicted"/>
<name>G4TRZ2_SERID</name>
<sequence length="458" mass="51882">MSISKLPNELLQSIFTYYTLSSSPSHTLLHVCRRWFALAHETVLLKSRIIYLSQLYSRSPHIYPEFLAKCASPSQTVEAIDRLRGGWFEFTYNSLRMESSELALAPLPTEYSSNLDPWRVFSRQCTKLHLHLHFDKVRWLHHFPFFYALTHLEIVNAFKGVITAMLARVNLDKGCPLVSLKVVGEKSAEILEFARVLGGLKRLHVETDSRRFLVPLDKLLPLMGALQDWTWVSPPVPDVNIREAMTTLASQDLLPNLGTLEAPGQLVAQLPPSVLNRITHLELRGQPICHGGGQISPISLPQLVHLTLSGLWKDMFFVDTPRLHELVLKDGMSDQFYDNTYTVTPLRPTVVRMPNLRSIYILLLFIEPTGTDPAAPFDCVEELYVTFTSSRHVEEALGAALGYGRLAARPALPRLKHLVTIPPAKREDLSERWRSKWVKAAKQRAELGIKTLETIRCA</sequence>
<evidence type="ECO:0000313" key="3">
    <source>
        <dbReference type="Proteomes" id="UP000007148"/>
    </source>
</evidence>
<evidence type="ECO:0000313" key="2">
    <source>
        <dbReference type="EMBL" id="CCA74085.1"/>
    </source>
</evidence>
<dbReference type="PROSITE" id="PS50181">
    <property type="entry name" value="FBOX"/>
    <property type="match status" value="1"/>
</dbReference>
<keyword evidence="3" id="KW-1185">Reference proteome</keyword>
<dbReference type="AlphaFoldDB" id="G4TRZ2"/>
<dbReference type="Gene3D" id="1.20.1280.50">
    <property type="match status" value="1"/>
</dbReference>
<feature type="domain" description="F-box" evidence="1">
    <location>
        <begin position="1"/>
        <end position="48"/>
    </location>
</feature>
<dbReference type="HOGENOM" id="CLU_717889_0_0_1"/>
<gene>
    <name evidence="2" type="ORF">PIIN_08039</name>
</gene>
<dbReference type="InterPro" id="IPR001810">
    <property type="entry name" value="F-box_dom"/>
</dbReference>
<reference evidence="2 3" key="1">
    <citation type="journal article" date="2011" name="PLoS Pathog.">
        <title>Endophytic Life Strategies Decoded by Genome and Transcriptome Analyses of the Mutualistic Root Symbiont Piriformospora indica.</title>
        <authorList>
            <person name="Zuccaro A."/>
            <person name="Lahrmann U."/>
            <person name="Guldener U."/>
            <person name="Langen G."/>
            <person name="Pfiffi S."/>
            <person name="Biedenkopf D."/>
            <person name="Wong P."/>
            <person name="Samans B."/>
            <person name="Grimm C."/>
            <person name="Basiewicz M."/>
            <person name="Murat C."/>
            <person name="Martin F."/>
            <person name="Kogel K.H."/>
        </authorList>
    </citation>
    <scope>NUCLEOTIDE SEQUENCE [LARGE SCALE GENOMIC DNA]</scope>
    <source>
        <strain evidence="2 3">DSM 11827</strain>
    </source>
</reference>
<dbReference type="Pfam" id="PF12937">
    <property type="entry name" value="F-box-like"/>
    <property type="match status" value="1"/>
</dbReference>
<dbReference type="OrthoDB" id="3299267at2759"/>
<evidence type="ECO:0000259" key="1">
    <source>
        <dbReference type="PROSITE" id="PS50181"/>
    </source>
</evidence>
<accession>G4TRZ2</accession>
<dbReference type="InParanoid" id="G4TRZ2"/>
<comment type="caution">
    <text evidence="2">The sequence shown here is derived from an EMBL/GenBank/DDBJ whole genome shotgun (WGS) entry which is preliminary data.</text>
</comment>
<dbReference type="Proteomes" id="UP000007148">
    <property type="component" value="Unassembled WGS sequence"/>
</dbReference>